<dbReference type="InterPro" id="IPR028082">
    <property type="entry name" value="Peripla_BP_I"/>
</dbReference>
<evidence type="ECO:0000256" key="4">
    <source>
        <dbReference type="SAM" id="SignalP"/>
    </source>
</evidence>
<comment type="caution">
    <text evidence="6">The sequence shown here is derived from an EMBL/GenBank/DDBJ whole genome shotgun (WGS) entry which is preliminary data.</text>
</comment>
<dbReference type="STRING" id="1873176.BFN67_18320"/>
<evidence type="ECO:0000259" key="5">
    <source>
        <dbReference type="Pfam" id="PF13407"/>
    </source>
</evidence>
<dbReference type="CDD" id="cd01536">
    <property type="entry name" value="PBP1_ABC_sugar_binding-like"/>
    <property type="match status" value="1"/>
</dbReference>
<dbReference type="PANTHER" id="PTHR46847:SF1">
    <property type="entry name" value="D-ALLOSE-BINDING PERIPLASMIC PROTEIN-RELATED"/>
    <property type="match status" value="1"/>
</dbReference>
<dbReference type="Proteomes" id="UP000191905">
    <property type="component" value="Unassembled WGS sequence"/>
</dbReference>
<reference evidence="6 7" key="1">
    <citation type="journal article" date="2016" name="Int. J. Syst. Evol. Microbiol.">
        <title>Pseudaminobacter manganicus sp. nov., isolated from sludge of a manganese mine.</title>
        <authorList>
            <person name="Li J."/>
            <person name="Huang J."/>
            <person name="Liao S."/>
            <person name="Wang G."/>
        </authorList>
    </citation>
    <scope>NUCLEOTIDE SEQUENCE [LARGE SCALE GENOMIC DNA]</scope>
    <source>
        <strain evidence="6 7">JH-7</strain>
    </source>
</reference>
<evidence type="ECO:0000256" key="3">
    <source>
        <dbReference type="ARBA" id="ARBA00022729"/>
    </source>
</evidence>
<accession>A0A1V8RQI3</accession>
<dbReference type="Gene3D" id="3.40.50.2300">
    <property type="match status" value="2"/>
</dbReference>
<dbReference type="Pfam" id="PF13407">
    <property type="entry name" value="Peripla_BP_4"/>
    <property type="match status" value="1"/>
</dbReference>
<feature type="domain" description="Periplasmic binding protein" evidence="5">
    <location>
        <begin position="43"/>
        <end position="352"/>
    </location>
</feature>
<evidence type="ECO:0000256" key="2">
    <source>
        <dbReference type="ARBA" id="ARBA00007639"/>
    </source>
</evidence>
<gene>
    <name evidence="6" type="ORF">BFN67_18320</name>
</gene>
<evidence type="ECO:0000313" key="7">
    <source>
        <dbReference type="Proteomes" id="UP000191905"/>
    </source>
</evidence>
<evidence type="ECO:0000256" key="1">
    <source>
        <dbReference type="ARBA" id="ARBA00004196"/>
    </source>
</evidence>
<dbReference type="AlphaFoldDB" id="A0A1V8RQI3"/>
<dbReference type="PANTHER" id="PTHR46847">
    <property type="entry name" value="D-ALLOSE-BINDING PERIPLASMIC PROTEIN-RELATED"/>
    <property type="match status" value="1"/>
</dbReference>
<keyword evidence="3 4" id="KW-0732">Signal</keyword>
<feature type="signal peptide" evidence="4">
    <location>
        <begin position="1"/>
        <end position="31"/>
    </location>
</feature>
<proteinExistence type="inferred from homology"/>
<dbReference type="InterPro" id="IPR025997">
    <property type="entry name" value="SBP_2_dom"/>
</dbReference>
<comment type="similarity">
    <text evidence="2">Belongs to the bacterial solute-binding protein 2 family.</text>
</comment>
<protein>
    <submittedName>
        <fullName evidence="6">ABC transporter substrate-binding protein</fullName>
    </submittedName>
</protein>
<comment type="subcellular location">
    <subcellularLocation>
        <location evidence="1">Cell envelope</location>
    </subcellularLocation>
</comment>
<keyword evidence="7" id="KW-1185">Reference proteome</keyword>
<dbReference type="SUPFAM" id="SSF53822">
    <property type="entry name" value="Periplasmic binding protein-like I"/>
    <property type="match status" value="2"/>
</dbReference>
<sequence>MRNGFSRFMACAAPAALAAGLLSAAALPANAQDQKPIDITIGWAPPDITGVFKTATDFFQKSADDANKHGFNVKLITRAQTSPTAFAEQVANIEDMIQRGVDVIAVSPAEVATVTPALKRAREAGIPVIIVNLLEPIKGVDVNAYIGFDNSDGGRVSANAVADYFGAPGVLGDGDKVEVKPDTYLDLGFWKDLTSKESEADRAKIKARGAIIEGVAGGFYSTERLKGFREVLKEFPGIEIVGNPCAGDWNREKGTRCAEDILQSNPDKLDFIWAASNEMGLGAMLAANAQGRLETADDGPKTGDKKVAIFTNDVTPESVDRIAEGKIIAETTHGFADWGWFGTKFAVQLACGIETPKTYDIRPRTVYKVNARNFYPEPKLEAIDWDGIHANCKKAEK</sequence>
<dbReference type="RefSeq" id="WP_080919802.1">
    <property type="nucleotide sequence ID" value="NZ_MDET01000016.1"/>
</dbReference>
<dbReference type="GO" id="GO:0030246">
    <property type="term" value="F:carbohydrate binding"/>
    <property type="evidence" value="ECO:0007669"/>
    <property type="project" value="UniProtKB-ARBA"/>
</dbReference>
<feature type="chain" id="PRO_5012347857" evidence="4">
    <location>
        <begin position="32"/>
        <end position="397"/>
    </location>
</feature>
<organism evidence="6 7">
    <name type="scientific">Manganibacter manganicus</name>
    <dbReference type="NCBI Taxonomy" id="1873176"/>
    <lineage>
        <taxon>Bacteria</taxon>
        <taxon>Pseudomonadati</taxon>
        <taxon>Pseudomonadota</taxon>
        <taxon>Alphaproteobacteria</taxon>
        <taxon>Hyphomicrobiales</taxon>
        <taxon>Phyllobacteriaceae</taxon>
        <taxon>Manganibacter</taxon>
    </lineage>
</organism>
<dbReference type="GO" id="GO:0030313">
    <property type="term" value="C:cell envelope"/>
    <property type="evidence" value="ECO:0007669"/>
    <property type="project" value="UniProtKB-SubCell"/>
</dbReference>
<dbReference type="EMBL" id="MDET01000016">
    <property type="protein sequence ID" value="OQM75394.1"/>
    <property type="molecule type" value="Genomic_DNA"/>
</dbReference>
<evidence type="ECO:0000313" key="6">
    <source>
        <dbReference type="EMBL" id="OQM75394.1"/>
    </source>
</evidence>
<name>A0A1V8RQI3_9HYPH</name>